<dbReference type="SUPFAM" id="SSF51338">
    <property type="entry name" value="Composite domain of metallo-dependent hydrolases"/>
    <property type="match status" value="1"/>
</dbReference>
<comment type="catalytic activity">
    <reaction evidence="7">
        <text>N-acetyl-D-glucosamine 6-phosphate + H2O = D-glucosamine 6-phosphate + acetate</text>
        <dbReference type="Rhea" id="RHEA:22936"/>
        <dbReference type="ChEBI" id="CHEBI:15377"/>
        <dbReference type="ChEBI" id="CHEBI:30089"/>
        <dbReference type="ChEBI" id="CHEBI:57513"/>
        <dbReference type="ChEBI" id="CHEBI:58725"/>
        <dbReference type="EC" id="3.5.1.25"/>
    </reaction>
</comment>
<dbReference type="EMBL" id="QGGY01000013">
    <property type="protein sequence ID" value="PWJ73267.1"/>
    <property type="molecule type" value="Genomic_DNA"/>
</dbReference>
<name>A0AB73T071_9FIRM</name>
<reference evidence="13 14" key="1">
    <citation type="submission" date="2018-05" db="EMBL/GenBank/DDBJ databases">
        <authorList>
            <person name="Goeker M."/>
            <person name="Huntemann M."/>
            <person name="Clum A."/>
            <person name="Pillay M."/>
            <person name="Palaniappan K."/>
            <person name="Varghese N."/>
            <person name="Mikhailova N."/>
            <person name="Stamatis D."/>
            <person name="Reddy T."/>
            <person name="Daum C."/>
            <person name="Shapiro N."/>
            <person name="Ivanova N."/>
            <person name="Kyrpides N."/>
            <person name="Woyke T."/>
        </authorList>
    </citation>
    <scope>NUCLEOTIDE SEQUENCE [LARGE SCALE GENOMIC DNA]</scope>
    <source>
        <strain evidence="13 14">DSM 26524</strain>
    </source>
</reference>
<keyword evidence="6 9" id="KW-0119">Carbohydrate metabolism</keyword>
<gene>
    <name evidence="13" type="ORF">C7383_11353</name>
</gene>
<evidence type="ECO:0000256" key="7">
    <source>
        <dbReference type="ARBA" id="ARBA00047647"/>
    </source>
</evidence>
<feature type="domain" description="Amidohydrolase-related" evidence="12">
    <location>
        <begin position="47"/>
        <end position="380"/>
    </location>
</feature>
<evidence type="ECO:0000256" key="1">
    <source>
        <dbReference type="ARBA" id="ARBA00010716"/>
    </source>
</evidence>
<sequence length="391" mass="42330">MLELINGKIIADRVLEGWNLWIEGGRIAAVTTRDCPGAQVIDAGGAYIAPGFIDIHTHGGGGYDFMDGTVEAVCKAASMHMSHGTTTLLPTTLSYGVDSIEAAIRHAREAGDKPDMPNIPGVHLEGPYFSLKQAGAQDPAYIKSPAKAEYEGITERAKGFIKRWSFAPELEGAKEFCEYLTKHGISPSIGHSDAEYADVLKVYEKGCRMVTHLYSGMSGIVRKNAYRVLGVVESAYLLDDMAVEVIADGCHLPVELLQLIYKGKGADKICLVTDSMRGAGMPDGPSILGRKQDGMPCIIEDGVAKLTDRSAFAGSTATFDRLVRIMHKNVGISIEECVKMASTTPARMIGLSGCKGRLQEGYDADIVVFDEDIQVKKVFVKKGDMVRMHCY</sequence>
<dbReference type="CDD" id="cd00854">
    <property type="entry name" value="NagA"/>
    <property type="match status" value="1"/>
</dbReference>
<evidence type="ECO:0000256" key="4">
    <source>
        <dbReference type="ARBA" id="ARBA00022723"/>
    </source>
</evidence>
<dbReference type="InterPro" id="IPR011059">
    <property type="entry name" value="Metal-dep_hydrolase_composite"/>
</dbReference>
<dbReference type="GO" id="GO:0046872">
    <property type="term" value="F:metal ion binding"/>
    <property type="evidence" value="ECO:0007669"/>
    <property type="project" value="UniProtKB-KW"/>
</dbReference>
<dbReference type="Gene3D" id="2.30.40.10">
    <property type="entry name" value="Urease, subunit C, domain 1"/>
    <property type="match status" value="1"/>
</dbReference>
<comment type="similarity">
    <text evidence="1 9">Belongs to the metallo-dependent hydrolases superfamily. NagA family.</text>
</comment>
<dbReference type="Gene3D" id="3.20.20.140">
    <property type="entry name" value="Metal-dependent hydrolases"/>
    <property type="match status" value="1"/>
</dbReference>
<keyword evidence="5 9" id="KW-0378">Hydrolase</keyword>
<evidence type="ECO:0000256" key="3">
    <source>
        <dbReference type="ARBA" id="ARBA00018029"/>
    </source>
</evidence>
<evidence type="ECO:0000256" key="10">
    <source>
        <dbReference type="PIRSR" id="PIRSR038994-1"/>
    </source>
</evidence>
<evidence type="ECO:0000256" key="2">
    <source>
        <dbReference type="ARBA" id="ARBA00011899"/>
    </source>
</evidence>
<dbReference type="Pfam" id="PF01979">
    <property type="entry name" value="Amidohydro_1"/>
    <property type="match status" value="1"/>
</dbReference>
<evidence type="ECO:0000256" key="8">
    <source>
        <dbReference type="ARBA" id="ARBA00060590"/>
    </source>
</evidence>
<dbReference type="NCBIfam" id="TIGR00221">
    <property type="entry name" value="nagA"/>
    <property type="match status" value="1"/>
</dbReference>
<dbReference type="Proteomes" id="UP000245412">
    <property type="component" value="Unassembled WGS sequence"/>
</dbReference>
<dbReference type="EC" id="3.5.1.25" evidence="2"/>
<evidence type="ECO:0000256" key="5">
    <source>
        <dbReference type="ARBA" id="ARBA00022801"/>
    </source>
</evidence>
<comment type="pathway">
    <text evidence="8">Amino-sugar metabolism; N-acetylneuraminate degradation; D-fructose 6-phosphate from N-acetylneuraminate: step 4/5.</text>
</comment>
<dbReference type="PANTHER" id="PTHR11113">
    <property type="entry name" value="N-ACETYLGLUCOSAMINE-6-PHOSPHATE DEACETYLASE"/>
    <property type="match status" value="1"/>
</dbReference>
<dbReference type="SUPFAM" id="SSF51556">
    <property type="entry name" value="Metallo-dependent hydrolases"/>
    <property type="match status" value="1"/>
</dbReference>
<proteinExistence type="inferred from homology"/>
<dbReference type="RefSeq" id="WP_109747806.1">
    <property type="nucleotide sequence ID" value="NZ_JANKBI010000026.1"/>
</dbReference>
<feature type="binding site" evidence="11">
    <location>
        <position position="212"/>
    </location>
    <ligand>
        <name>Zn(2+)</name>
        <dbReference type="ChEBI" id="CHEBI:29105"/>
    </ligand>
</feature>
<evidence type="ECO:0000259" key="12">
    <source>
        <dbReference type="Pfam" id="PF01979"/>
    </source>
</evidence>
<comment type="cofactor">
    <cofactor evidence="11">
        <name>a divalent metal cation</name>
        <dbReference type="ChEBI" id="CHEBI:60240"/>
    </cofactor>
    <text evidence="11">Binds 1 divalent metal cation per subunit.</text>
</comment>
<organism evidence="13 14">
    <name type="scientific">Murimonas intestini</name>
    <dbReference type="NCBI Taxonomy" id="1337051"/>
    <lineage>
        <taxon>Bacteria</taxon>
        <taxon>Bacillati</taxon>
        <taxon>Bacillota</taxon>
        <taxon>Clostridia</taxon>
        <taxon>Lachnospirales</taxon>
        <taxon>Lachnospiraceae</taxon>
        <taxon>Murimonas</taxon>
    </lineage>
</organism>
<dbReference type="PIRSF" id="PIRSF038994">
    <property type="entry name" value="NagA"/>
    <property type="match status" value="1"/>
</dbReference>
<dbReference type="FunFam" id="3.20.20.140:FF:000004">
    <property type="entry name" value="N-acetylglucosamine-6-phosphate deacetylase"/>
    <property type="match status" value="1"/>
</dbReference>
<dbReference type="InterPro" id="IPR006680">
    <property type="entry name" value="Amidohydro-rel"/>
</dbReference>
<dbReference type="GO" id="GO:0006046">
    <property type="term" value="P:N-acetylglucosamine catabolic process"/>
    <property type="evidence" value="ECO:0007669"/>
    <property type="project" value="TreeGrafter"/>
</dbReference>
<comment type="caution">
    <text evidence="13">The sequence shown here is derived from an EMBL/GenBank/DDBJ whole genome shotgun (WGS) entry which is preliminary data.</text>
</comment>
<feature type="binding site" evidence="11">
    <location>
        <position position="125"/>
    </location>
    <ligand>
        <name>Zn(2+)</name>
        <dbReference type="ChEBI" id="CHEBI:29105"/>
    </ligand>
</feature>
<keyword evidence="14" id="KW-1185">Reference proteome</keyword>
<protein>
    <recommendedName>
        <fullName evidence="3">N-acetylglucosamine-6-phosphate deacetylase</fullName>
        <ecNumber evidence="2">3.5.1.25</ecNumber>
    </recommendedName>
</protein>
<evidence type="ECO:0000313" key="13">
    <source>
        <dbReference type="EMBL" id="PWJ73267.1"/>
    </source>
</evidence>
<feature type="binding site" evidence="11">
    <location>
        <position position="191"/>
    </location>
    <ligand>
        <name>Zn(2+)</name>
        <dbReference type="ChEBI" id="CHEBI:29105"/>
    </ligand>
</feature>
<dbReference type="GO" id="GO:0008448">
    <property type="term" value="F:N-acetylglucosamine-6-phosphate deacetylase activity"/>
    <property type="evidence" value="ECO:0007669"/>
    <property type="project" value="UniProtKB-EC"/>
</dbReference>
<accession>A0AB73T071</accession>
<dbReference type="AlphaFoldDB" id="A0AB73T071"/>
<evidence type="ECO:0000256" key="11">
    <source>
        <dbReference type="PIRSR" id="PIRSR038994-3"/>
    </source>
</evidence>
<dbReference type="InterPro" id="IPR032466">
    <property type="entry name" value="Metal_Hydrolase"/>
</dbReference>
<dbReference type="InterPro" id="IPR003764">
    <property type="entry name" value="GlcNAc_6-P_deAcase"/>
</dbReference>
<evidence type="ECO:0000256" key="9">
    <source>
        <dbReference type="PIRNR" id="PIRNR038994"/>
    </source>
</evidence>
<dbReference type="PANTHER" id="PTHR11113:SF14">
    <property type="entry name" value="N-ACETYLGLUCOSAMINE-6-PHOSPHATE DEACETYLASE"/>
    <property type="match status" value="1"/>
</dbReference>
<feature type="active site" description="Proton donor/acceptor" evidence="10">
    <location>
        <position position="274"/>
    </location>
</feature>
<evidence type="ECO:0000256" key="6">
    <source>
        <dbReference type="ARBA" id="ARBA00023277"/>
    </source>
</evidence>
<evidence type="ECO:0000313" key="14">
    <source>
        <dbReference type="Proteomes" id="UP000245412"/>
    </source>
</evidence>
<keyword evidence="4 11" id="KW-0479">Metal-binding</keyword>